<dbReference type="AlphaFoldDB" id="A0A1Y5TZ76"/>
<protein>
    <submittedName>
        <fullName evidence="2">Helix-turn-helix domain protein</fullName>
    </submittedName>
</protein>
<dbReference type="InterPro" id="IPR009061">
    <property type="entry name" value="DNA-bd_dom_put_sf"/>
</dbReference>
<evidence type="ECO:0000259" key="1">
    <source>
        <dbReference type="Pfam" id="PF12728"/>
    </source>
</evidence>
<gene>
    <name evidence="2" type="ORF">OCH7691_04396</name>
</gene>
<organism evidence="2 3">
    <name type="scientific">Oceanibacterium hippocampi</name>
    <dbReference type="NCBI Taxonomy" id="745714"/>
    <lineage>
        <taxon>Bacteria</taxon>
        <taxon>Pseudomonadati</taxon>
        <taxon>Pseudomonadota</taxon>
        <taxon>Alphaproteobacteria</taxon>
        <taxon>Sneathiellales</taxon>
        <taxon>Sneathiellaceae</taxon>
        <taxon>Oceanibacterium</taxon>
    </lineage>
</organism>
<name>A0A1Y5TZ76_9PROT</name>
<dbReference type="OrthoDB" id="6059216at2"/>
<evidence type="ECO:0000313" key="2">
    <source>
        <dbReference type="EMBL" id="SLN77381.1"/>
    </source>
</evidence>
<feature type="domain" description="Helix-turn-helix" evidence="1">
    <location>
        <begin position="15"/>
        <end position="64"/>
    </location>
</feature>
<dbReference type="Proteomes" id="UP000193200">
    <property type="component" value="Unassembled WGS sequence"/>
</dbReference>
<dbReference type="SUPFAM" id="SSF46955">
    <property type="entry name" value="Putative DNA-binding domain"/>
    <property type="match status" value="1"/>
</dbReference>
<dbReference type="EMBL" id="FWFR01000007">
    <property type="protein sequence ID" value="SLN77381.1"/>
    <property type="molecule type" value="Genomic_DNA"/>
</dbReference>
<dbReference type="Gene3D" id="1.10.10.10">
    <property type="entry name" value="Winged helix-like DNA-binding domain superfamily/Winged helix DNA-binding domain"/>
    <property type="match status" value="1"/>
</dbReference>
<evidence type="ECO:0000313" key="3">
    <source>
        <dbReference type="Proteomes" id="UP000193200"/>
    </source>
</evidence>
<dbReference type="RefSeq" id="WP_085885732.1">
    <property type="nucleotide sequence ID" value="NZ_FWFR01000007.1"/>
</dbReference>
<dbReference type="InterPro" id="IPR041657">
    <property type="entry name" value="HTH_17"/>
</dbReference>
<dbReference type="InterPro" id="IPR036388">
    <property type="entry name" value="WH-like_DNA-bd_sf"/>
</dbReference>
<keyword evidence="3" id="KW-1185">Reference proteome</keyword>
<dbReference type="Pfam" id="PF12728">
    <property type="entry name" value="HTH_17"/>
    <property type="match status" value="1"/>
</dbReference>
<accession>A0A1Y5TZ76</accession>
<reference evidence="2 3" key="1">
    <citation type="submission" date="2017-03" db="EMBL/GenBank/DDBJ databases">
        <authorList>
            <person name="Afonso C.L."/>
            <person name="Miller P.J."/>
            <person name="Scott M.A."/>
            <person name="Spackman E."/>
            <person name="Goraichik I."/>
            <person name="Dimitrov K.M."/>
            <person name="Suarez D.L."/>
            <person name="Swayne D.E."/>
        </authorList>
    </citation>
    <scope>NUCLEOTIDE SEQUENCE [LARGE SCALE GENOMIC DNA]</scope>
    <source>
        <strain evidence="2 3">CECT 7691</strain>
    </source>
</reference>
<proteinExistence type="predicted"/>
<dbReference type="InParanoid" id="A0A1Y5TZ76"/>
<sequence>MPDTATHKSDLLSDYLSREELAEELGVTVRTIANWQHFRVGPPFCRVGQRVLFLRADVADWIKSTKTEPLGYKAR</sequence>